<dbReference type="SUPFAM" id="SSF53448">
    <property type="entry name" value="Nucleotide-diphospho-sugar transferases"/>
    <property type="match status" value="1"/>
</dbReference>
<evidence type="ECO:0000259" key="3">
    <source>
        <dbReference type="Pfam" id="PF00535"/>
    </source>
</evidence>
<evidence type="ECO:0000256" key="1">
    <source>
        <dbReference type="ARBA" id="ARBA00006739"/>
    </source>
</evidence>
<dbReference type="InterPro" id="IPR001173">
    <property type="entry name" value="Glyco_trans_2-like"/>
</dbReference>
<feature type="compositionally biased region" description="Low complexity" evidence="2">
    <location>
        <begin position="19"/>
        <end position="42"/>
    </location>
</feature>
<dbReference type="EMBL" id="JACBZD010000002">
    <property type="protein sequence ID" value="NYI08117.1"/>
    <property type="molecule type" value="Genomic_DNA"/>
</dbReference>
<dbReference type="PANTHER" id="PTHR48090">
    <property type="entry name" value="UNDECAPRENYL-PHOSPHATE 4-DEOXY-4-FORMAMIDO-L-ARABINOSE TRANSFERASE-RELATED"/>
    <property type="match status" value="1"/>
</dbReference>
<name>A0A853A1V0_9ACTN</name>
<comment type="caution">
    <text evidence="4">The sequence shown here is derived from an EMBL/GenBank/DDBJ whole genome shotgun (WGS) entry which is preliminary data.</text>
</comment>
<dbReference type="Gene3D" id="3.90.550.10">
    <property type="entry name" value="Spore Coat Polysaccharide Biosynthesis Protein SpsA, Chain A"/>
    <property type="match status" value="1"/>
</dbReference>
<keyword evidence="5" id="KW-1185">Reference proteome</keyword>
<sequence>MNEPIASPRTVTALDGPEAAGRPPHPAATTTGGTASTTRSPRPAARATEAGGVPRTRRPRFRPVSPDLAISPRVSVVVPAMNEADNLPHVFATLPEWVHEIVLVDGNSTDDTVAVARRLRPDVRVVTQRGRGKGDALRAGFAACSGDIIVMIDADGSADGGEIIAFVGALVAGADFAKGSRFANGGGSEDITPLRRLGNRLLGFMVNRMYGTRYTDLCYGYNAFWARHLDRLGIDCTGFEVETLMNIRAAKAGLRIHEVPSYERTRIHGASNLHALRDGLRVLRVILAERPRGRARVRPAAPDASRPRRSAVPVPGGDPGLPRSRGQAPATVLREGA</sequence>
<dbReference type="CDD" id="cd04179">
    <property type="entry name" value="DPM_DPG-synthase_like"/>
    <property type="match status" value="1"/>
</dbReference>
<dbReference type="Proteomes" id="UP000567795">
    <property type="component" value="Unassembled WGS sequence"/>
</dbReference>
<dbReference type="RefSeq" id="WP_179816993.1">
    <property type="nucleotide sequence ID" value="NZ_JACBZD010000002.1"/>
</dbReference>
<organism evidence="4 5">
    <name type="scientific">Allostreptomyces psammosilenae</name>
    <dbReference type="NCBI Taxonomy" id="1892865"/>
    <lineage>
        <taxon>Bacteria</taxon>
        <taxon>Bacillati</taxon>
        <taxon>Actinomycetota</taxon>
        <taxon>Actinomycetes</taxon>
        <taxon>Kitasatosporales</taxon>
        <taxon>Streptomycetaceae</taxon>
        <taxon>Allostreptomyces</taxon>
    </lineage>
</organism>
<reference evidence="4 5" key="1">
    <citation type="submission" date="2020-07" db="EMBL/GenBank/DDBJ databases">
        <title>Sequencing the genomes of 1000 actinobacteria strains.</title>
        <authorList>
            <person name="Klenk H.-P."/>
        </authorList>
    </citation>
    <scope>NUCLEOTIDE SEQUENCE [LARGE SCALE GENOMIC DNA]</scope>
    <source>
        <strain evidence="4 5">DSM 42178</strain>
    </source>
</reference>
<proteinExistence type="inferred from homology"/>
<evidence type="ECO:0000313" key="4">
    <source>
        <dbReference type="EMBL" id="NYI08117.1"/>
    </source>
</evidence>
<feature type="domain" description="Glycosyltransferase 2-like" evidence="3">
    <location>
        <begin position="75"/>
        <end position="230"/>
    </location>
</feature>
<dbReference type="InterPro" id="IPR029044">
    <property type="entry name" value="Nucleotide-diphossugar_trans"/>
</dbReference>
<gene>
    <name evidence="4" type="ORF">FHU37_005146</name>
</gene>
<protein>
    <recommendedName>
        <fullName evidence="3">Glycosyltransferase 2-like domain-containing protein</fullName>
    </recommendedName>
</protein>
<dbReference type="PANTHER" id="PTHR48090:SF7">
    <property type="entry name" value="RFBJ PROTEIN"/>
    <property type="match status" value="1"/>
</dbReference>
<dbReference type="AlphaFoldDB" id="A0A853A1V0"/>
<accession>A0A853A1V0</accession>
<dbReference type="Pfam" id="PF00535">
    <property type="entry name" value="Glycos_transf_2"/>
    <property type="match status" value="1"/>
</dbReference>
<feature type="region of interest" description="Disordered" evidence="2">
    <location>
        <begin position="1"/>
        <end position="65"/>
    </location>
</feature>
<dbReference type="InterPro" id="IPR050256">
    <property type="entry name" value="Glycosyltransferase_2"/>
</dbReference>
<feature type="region of interest" description="Disordered" evidence="2">
    <location>
        <begin position="296"/>
        <end position="337"/>
    </location>
</feature>
<evidence type="ECO:0000256" key="2">
    <source>
        <dbReference type="SAM" id="MobiDB-lite"/>
    </source>
</evidence>
<comment type="similarity">
    <text evidence="1">Belongs to the glycosyltransferase 2 family.</text>
</comment>
<evidence type="ECO:0000313" key="5">
    <source>
        <dbReference type="Proteomes" id="UP000567795"/>
    </source>
</evidence>